<organism evidence="1 2">
    <name type="scientific">Stentor coeruleus</name>
    <dbReference type="NCBI Taxonomy" id="5963"/>
    <lineage>
        <taxon>Eukaryota</taxon>
        <taxon>Sar</taxon>
        <taxon>Alveolata</taxon>
        <taxon>Ciliophora</taxon>
        <taxon>Postciliodesmatophora</taxon>
        <taxon>Heterotrichea</taxon>
        <taxon>Heterotrichida</taxon>
        <taxon>Stentoridae</taxon>
        <taxon>Stentor</taxon>
    </lineage>
</organism>
<dbReference type="EMBL" id="MPUH01000509">
    <property type="protein sequence ID" value="OMJ78678.1"/>
    <property type="molecule type" value="Genomic_DNA"/>
</dbReference>
<keyword evidence="2" id="KW-1185">Reference proteome</keyword>
<accession>A0A1R2BPH5</accession>
<reference evidence="1 2" key="1">
    <citation type="submission" date="2016-11" db="EMBL/GenBank/DDBJ databases">
        <title>The macronuclear genome of Stentor coeruleus: a giant cell with tiny introns.</title>
        <authorList>
            <person name="Slabodnick M."/>
            <person name="Ruby J.G."/>
            <person name="Reiff S.B."/>
            <person name="Swart E.C."/>
            <person name="Gosai S."/>
            <person name="Prabakaran S."/>
            <person name="Witkowska E."/>
            <person name="Larue G.E."/>
            <person name="Fisher S."/>
            <person name="Freeman R.M."/>
            <person name="Gunawardena J."/>
            <person name="Chu W."/>
            <person name="Stover N.A."/>
            <person name="Gregory B.D."/>
            <person name="Nowacki M."/>
            <person name="Derisi J."/>
            <person name="Roy S.W."/>
            <person name="Marshall W.F."/>
            <person name="Sood P."/>
        </authorList>
    </citation>
    <scope>NUCLEOTIDE SEQUENCE [LARGE SCALE GENOMIC DNA]</scope>
    <source>
        <strain evidence="1">WM001</strain>
    </source>
</reference>
<protein>
    <submittedName>
        <fullName evidence="1">Uncharacterized protein</fullName>
    </submittedName>
</protein>
<proteinExistence type="predicted"/>
<comment type="caution">
    <text evidence="1">The sequence shown here is derived from an EMBL/GenBank/DDBJ whole genome shotgun (WGS) entry which is preliminary data.</text>
</comment>
<dbReference type="Proteomes" id="UP000187209">
    <property type="component" value="Unassembled WGS sequence"/>
</dbReference>
<name>A0A1R2BPH5_9CILI</name>
<sequence length="430" mass="50791">MDGKKDKSKGYLELKKLGAEKLLRLASNRLFIDIRKVRRFRIWQGEYLNHVMGGIALMNSEKQEKLKIKYMNFLSFLLLKHIQRALYKWSSIVKYFKIFTLPNTKFKSAITVCSILIKQETNNLSRKNFPLFYCKSQSWKVSRVKVALSKWRQKVVTSLLNESHREMAIVKINHFLHKKATPLTSFAIRKICYRIGAKIGSNVLFLSIKKIIQQHKHYAFMCLGRKKSIFTPRSRVSREKKAKFNLLQKFVAIKHLNSIANKKYAVPLLKVKVFFAFCHWKKLKKRPKARIQRRLKGADRKIKQLAANFIMRKSRTLEKKGLIGWISRWKSNPKTEAVFSIDKFVYINQAQVAAYIEGQIISQVHHIKGLKRGIQLQNLELILRKQMKDIFGEWANLMRQERNKTNDQDIVYEYIHFLEDNLGVPHKFRH</sequence>
<evidence type="ECO:0000313" key="1">
    <source>
        <dbReference type="EMBL" id="OMJ78678.1"/>
    </source>
</evidence>
<evidence type="ECO:0000313" key="2">
    <source>
        <dbReference type="Proteomes" id="UP000187209"/>
    </source>
</evidence>
<dbReference type="AlphaFoldDB" id="A0A1R2BPH5"/>
<gene>
    <name evidence="1" type="ORF">SteCoe_21439</name>
</gene>